<proteinExistence type="predicted"/>
<name>A0AAV8YZF4_9CUCU</name>
<dbReference type="Proteomes" id="UP001162162">
    <property type="component" value="Unassembled WGS sequence"/>
</dbReference>
<accession>A0AAV8YZF4</accession>
<reference evidence="2" key="1">
    <citation type="journal article" date="2023" name="Insect Mol. Biol.">
        <title>Genome sequencing provides insights into the evolution of gene families encoding plant cell wall-degrading enzymes in longhorned beetles.</title>
        <authorList>
            <person name="Shin N.R."/>
            <person name="Okamura Y."/>
            <person name="Kirsch R."/>
            <person name="Pauchet Y."/>
        </authorList>
    </citation>
    <scope>NUCLEOTIDE SEQUENCE</scope>
    <source>
        <strain evidence="2">AMC_N1</strain>
    </source>
</reference>
<dbReference type="AlphaFoldDB" id="A0AAV8YZF4"/>
<gene>
    <name evidence="2" type="ORF">NQ318_004893</name>
</gene>
<keyword evidence="3" id="KW-1185">Reference proteome</keyword>
<dbReference type="EMBL" id="JAPWTK010000023">
    <property type="protein sequence ID" value="KAJ8957413.1"/>
    <property type="molecule type" value="Genomic_DNA"/>
</dbReference>
<comment type="caution">
    <text evidence="2">The sequence shown here is derived from an EMBL/GenBank/DDBJ whole genome shotgun (WGS) entry which is preliminary data.</text>
</comment>
<feature type="region of interest" description="Disordered" evidence="1">
    <location>
        <begin position="35"/>
        <end position="58"/>
    </location>
</feature>
<sequence length="77" mass="8203">MDPSGTASAVRRVGAGTMHYYPSTGFPGAGYSHCRSGSDSGLHRRGRTGRWRPSTAGIPPSPIWKGLANFSVNRIDN</sequence>
<evidence type="ECO:0000256" key="1">
    <source>
        <dbReference type="SAM" id="MobiDB-lite"/>
    </source>
</evidence>
<organism evidence="2 3">
    <name type="scientific">Aromia moschata</name>
    <dbReference type="NCBI Taxonomy" id="1265417"/>
    <lineage>
        <taxon>Eukaryota</taxon>
        <taxon>Metazoa</taxon>
        <taxon>Ecdysozoa</taxon>
        <taxon>Arthropoda</taxon>
        <taxon>Hexapoda</taxon>
        <taxon>Insecta</taxon>
        <taxon>Pterygota</taxon>
        <taxon>Neoptera</taxon>
        <taxon>Endopterygota</taxon>
        <taxon>Coleoptera</taxon>
        <taxon>Polyphaga</taxon>
        <taxon>Cucujiformia</taxon>
        <taxon>Chrysomeloidea</taxon>
        <taxon>Cerambycidae</taxon>
        <taxon>Cerambycinae</taxon>
        <taxon>Callichromatini</taxon>
        <taxon>Aromia</taxon>
    </lineage>
</organism>
<evidence type="ECO:0000313" key="3">
    <source>
        <dbReference type="Proteomes" id="UP001162162"/>
    </source>
</evidence>
<protein>
    <submittedName>
        <fullName evidence="2">Uncharacterized protein</fullName>
    </submittedName>
</protein>
<evidence type="ECO:0000313" key="2">
    <source>
        <dbReference type="EMBL" id="KAJ8957413.1"/>
    </source>
</evidence>